<keyword evidence="15" id="KW-1185">Reference proteome</keyword>
<dbReference type="SMART" id="SM00133">
    <property type="entry name" value="S_TK_X"/>
    <property type="match status" value="1"/>
</dbReference>
<dbReference type="PROSITE" id="PS51285">
    <property type="entry name" value="AGC_KINASE_CTER"/>
    <property type="match status" value="1"/>
</dbReference>
<evidence type="ECO:0000259" key="13">
    <source>
        <dbReference type="PROSITE" id="PS51285"/>
    </source>
</evidence>
<evidence type="ECO:0000256" key="3">
    <source>
        <dbReference type="ARBA" id="ARBA00022679"/>
    </source>
</evidence>
<evidence type="ECO:0000256" key="9">
    <source>
        <dbReference type="PROSITE-ProRule" id="PRU10141"/>
    </source>
</evidence>
<dbReference type="SUPFAM" id="SSF56112">
    <property type="entry name" value="Protein kinase-like (PK-like)"/>
    <property type="match status" value="1"/>
</dbReference>
<dbReference type="InterPro" id="IPR000719">
    <property type="entry name" value="Prot_kinase_dom"/>
</dbReference>
<dbReference type="Gene3D" id="1.10.510.10">
    <property type="entry name" value="Transferase(Phosphotransferase) domain 1"/>
    <property type="match status" value="1"/>
</dbReference>
<evidence type="ECO:0000256" key="8">
    <source>
        <dbReference type="ARBA" id="ARBA00047454"/>
    </source>
</evidence>
<evidence type="ECO:0000259" key="12">
    <source>
        <dbReference type="PROSITE" id="PS50011"/>
    </source>
</evidence>
<keyword evidence="5 14" id="KW-0418">Kinase</keyword>
<comment type="catalytic activity">
    <reaction evidence="7">
        <text>L-threonyl-[protein] + ATP = O-phospho-L-threonyl-[protein] + ADP + H(+)</text>
        <dbReference type="Rhea" id="RHEA:46608"/>
        <dbReference type="Rhea" id="RHEA-COMP:11060"/>
        <dbReference type="Rhea" id="RHEA-COMP:11605"/>
        <dbReference type="ChEBI" id="CHEBI:15378"/>
        <dbReference type="ChEBI" id="CHEBI:30013"/>
        <dbReference type="ChEBI" id="CHEBI:30616"/>
        <dbReference type="ChEBI" id="CHEBI:61977"/>
        <dbReference type="ChEBI" id="CHEBI:456216"/>
        <dbReference type="EC" id="2.7.11.11"/>
    </reaction>
</comment>
<comment type="similarity">
    <text evidence="10">Belongs to the protein kinase superfamily.</text>
</comment>
<feature type="compositionally biased region" description="Polar residues" evidence="11">
    <location>
        <begin position="29"/>
        <end position="72"/>
    </location>
</feature>
<evidence type="ECO:0000256" key="6">
    <source>
        <dbReference type="ARBA" id="ARBA00022840"/>
    </source>
</evidence>
<evidence type="ECO:0000256" key="7">
    <source>
        <dbReference type="ARBA" id="ARBA00047292"/>
    </source>
</evidence>
<dbReference type="PANTHER" id="PTHR24353">
    <property type="entry name" value="CYCLIC NUCLEOTIDE-DEPENDENT PROTEIN KINASE"/>
    <property type="match status" value="1"/>
</dbReference>
<dbReference type="EC" id="2.7.11.11" evidence="1"/>
<dbReference type="InterPro" id="IPR008271">
    <property type="entry name" value="Ser/Thr_kinase_AS"/>
</dbReference>
<dbReference type="Proteomes" id="UP000799538">
    <property type="component" value="Unassembled WGS sequence"/>
</dbReference>
<feature type="domain" description="Protein kinase" evidence="12">
    <location>
        <begin position="131"/>
        <end position="386"/>
    </location>
</feature>
<dbReference type="InterPro" id="IPR011009">
    <property type="entry name" value="Kinase-like_dom_sf"/>
</dbReference>
<dbReference type="CDD" id="cd05580">
    <property type="entry name" value="STKc_PKA_like"/>
    <property type="match status" value="1"/>
</dbReference>
<dbReference type="GO" id="GO:0007165">
    <property type="term" value="P:signal transduction"/>
    <property type="evidence" value="ECO:0007669"/>
    <property type="project" value="UniProtKB-ARBA"/>
</dbReference>
<dbReference type="PROSITE" id="PS00107">
    <property type="entry name" value="PROTEIN_KINASE_ATP"/>
    <property type="match status" value="1"/>
</dbReference>
<feature type="region of interest" description="Disordered" evidence="11">
    <location>
        <begin position="1"/>
        <end position="72"/>
    </location>
</feature>
<dbReference type="EMBL" id="ML992567">
    <property type="protein sequence ID" value="KAF2218199.1"/>
    <property type="molecule type" value="Genomic_DNA"/>
</dbReference>
<dbReference type="GO" id="GO:0005952">
    <property type="term" value="C:cAMP-dependent protein kinase complex"/>
    <property type="evidence" value="ECO:0007669"/>
    <property type="project" value="TreeGrafter"/>
</dbReference>
<dbReference type="InterPro" id="IPR000961">
    <property type="entry name" value="AGC-kinase_C"/>
</dbReference>
<dbReference type="FunFam" id="3.30.200.20:FF:000005">
    <property type="entry name" value="cAMP-dependent protein kinase catalytic subunit"/>
    <property type="match status" value="1"/>
</dbReference>
<evidence type="ECO:0000256" key="2">
    <source>
        <dbReference type="ARBA" id="ARBA00022527"/>
    </source>
</evidence>
<dbReference type="GO" id="GO:0005634">
    <property type="term" value="C:nucleus"/>
    <property type="evidence" value="ECO:0007669"/>
    <property type="project" value="TreeGrafter"/>
</dbReference>
<dbReference type="PROSITE" id="PS50011">
    <property type="entry name" value="PROTEIN_KINASE_DOM"/>
    <property type="match status" value="1"/>
</dbReference>
<accession>A0A6A6FXQ7</accession>
<dbReference type="InterPro" id="IPR017441">
    <property type="entry name" value="Protein_kinase_ATP_BS"/>
</dbReference>
<reference evidence="15" key="1">
    <citation type="journal article" date="2020" name="Stud. Mycol.">
        <title>101 Dothideomycetes genomes: A test case for predicting lifestyles and emergence of pathogens.</title>
        <authorList>
            <person name="Haridas S."/>
            <person name="Albert R."/>
            <person name="Binder M."/>
            <person name="Bloem J."/>
            <person name="LaButti K."/>
            <person name="Salamov A."/>
            <person name="Andreopoulos B."/>
            <person name="Baker S."/>
            <person name="Barry K."/>
            <person name="Bills G."/>
            <person name="Bluhm B."/>
            <person name="Cannon C."/>
            <person name="Castanera R."/>
            <person name="Culley D."/>
            <person name="Daum C."/>
            <person name="Ezra D."/>
            <person name="Gonzalez J."/>
            <person name="Henrissat B."/>
            <person name="Kuo A."/>
            <person name="Liang C."/>
            <person name="Lipzen A."/>
            <person name="Lutzoni F."/>
            <person name="Magnuson J."/>
            <person name="Mondo S."/>
            <person name="Nolan M."/>
            <person name="Ohm R."/>
            <person name="Pangilinan J."/>
            <person name="Park H.-J."/>
            <person name="Ramirez L."/>
            <person name="Alfaro M."/>
            <person name="Sun H."/>
            <person name="Tritt A."/>
            <person name="Yoshinaga Y."/>
            <person name="Zwiers L.-H."/>
            <person name="Turgeon B."/>
            <person name="Goodwin S."/>
            <person name="Spatafora J."/>
            <person name="Crous P."/>
            <person name="Grigoriev I."/>
        </authorList>
    </citation>
    <scope>NUCLEOTIDE SEQUENCE [LARGE SCALE GENOMIC DNA]</scope>
    <source>
        <strain evidence="15">CECT 20119</strain>
    </source>
</reference>
<dbReference type="Pfam" id="PF00069">
    <property type="entry name" value="Pkinase"/>
    <property type="match status" value="1"/>
</dbReference>
<dbReference type="FunFam" id="1.10.510.10:FF:000005">
    <property type="entry name" value="cAMP-dependent protein kinase catalytic subunit alpha"/>
    <property type="match status" value="1"/>
</dbReference>
<evidence type="ECO:0000256" key="5">
    <source>
        <dbReference type="ARBA" id="ARBA00022777"/>
    </source>
</evidence>
<dbReference type="OrthoDB" id="63267at2759"/>
<feature type="domain" description="AGC-kinase C-terminal" evidence="13">
    <location>
        <begin position="387"/>
        <end position="442"/>
    </location>
</feature>
<keyword evidence="4 9" id="KW-0547">Nucleotide-binding</keyword>
<dbReference type="AlphaFoldDB" id="A0A6A6FXQ7"/>
<dbReference type="GO" id="GO:0005524">
    <property type="term" value="F:ATP binding"/>
    <property type="evidence" value="ECO:0007669"/>
    <property type="project" value="UniProtKB-UniRule"/>
</dbReference>
<evidence type="ECO:0000256" key="10">
    <source>
        <dbReference type="RuleBase" id="RU000304"/>
    </source>
</evidence>
<comment type="catalytic activity">
    <reaction evidence="8">
        <text>L-seryl-[protein] + ATP = O-phospho-L-seryl-[protein] + ADP + H(+)</text>
        <dbReference type="Rhea" id="RHEA:17989"/>
        <dbReference type="Rhea" id="RHEA-COMP:9863"/>
        <dbReference type="Rhea" id="RHEA-COMP:11604"/>
        <dbReference type="ChEBI" id="CHEBI:15378"/>
        <dbReference type="ChEBI" id="CHEBI:29999"/>
        <dbReference type="ChEBI" id="CHEBI:30616"/>
        <dbReference type="ChEBI" id="CHEBI:83421"/>
        <dbReference type="ChEBI" id="CHEBI:456216"/>
        <dbReference type="EC" id="2.7.11.11"/>
    </reaction>
</comment>
<dbReference type="PANTHER" id="PTHR24353:SF153">
    <property type="entry name" value="CAMP-DEPENDENT PROTEIN KINASE CATALYTIC SUBUNIT 1"/>
    <property type="match status" value="1"/>
</dbReference>
<evidence type="ECO:0000256" key="11">
    <source>
        <dbReference type="SAM" id="MobiDB-lite"/>
    </source>
</evidence>
<dbReference type="GO" id="GO:0005829">
    <property type="term" value="C:cytosol"/>
    <property type="evidence" value="ECO:0007669"/>
    <property type="project" value="TreeGrafter"/>
</dbReference>
<dbReference type="SMART" id="SM00220">
    <property type="entry name" value="S_TKc"/>
    <property type="match status" value="1"/>
</dbReference>
<dbReference type="Gene3D" id="3.30.200.20">
    <property type="entry name" value="Phosphorylase Kinase, domain 1"/>
    <property type="match status" value="1"/>
</dbReference>
<name>A0A6A6FXQ7_9PEZI</name>
<sequence>MPTLGFLKKKRTKDSQGSIDPPASPARDSPTSPAVSKSTTNESYPNSSSTTQTAVDSATSQPSSHKPADSMQTANYQSSYNAPQQQHNAASIQNIMNPPQAENNFPNGTIYTQTVTNPVRETKGKYTLQDFIIQRTLGTGSFGRVHLVQSKHNQRFYAVKVLKKAQVVKMKQVEHTNDERRMLQKVKHPFLITLWGTFQDSKNLYMVMDFIEGGELFSLLRKSQRFPNPVAKFYAAEVTLALDYLHSHNIIYRDLKPENLLLDRHGHLKITDFGFAKEVPDITWTLCGTPDYLAPEVVSSKGYNKSVDWWSLGILIFEMLCGFTPFWDSGSPLKIYENILRGRVKYPPYVHPDAQDLLGKLITHDLTKRLGNLHGGSKDVMQHPWFAEVTWERLAKKDIDAPYVPPVRGGAGDASLFDKYPEETDAYGQMGDDPHGRLFPDF</sequence>
<feature type="binding site" evidence="9">
    <location>
        <position position="160"/>
    </location>
    <ligand>
        <name>ATP</name>
        <dbReference type="ChEBI" id="CHEBI:30616"/>
    </ligand>
</feature>
<dbReference type="PROSITE" id="PS00108">
    <property type="entry name" value="PROTEIN_KINASE_ST"/>
    <property type="match status" value="1"/>
</dbReference>
<keyword evidence="3" id="KW-0808">Transferase</keyword>
<organism evidence="14 15">
    <name type="scientific">Elsinoe ampelina</name>
    <dbReference type="NCBI Taxonomy" id="302913"/>
    <lineage>
        <taxon>Eukaryota</taxon>
        <taxon>Fungi</taxon>
        <taxon>Dikarya</taxon>
        <taxon>Ascomycota</taxon>
        <taxon>Pezizomycotina</taxon>
        <taxon>Dothideomycetes</taxon>
        <taxon>Dothideomycetidae</taxon>
        <taxon>Myriangiales</taxon>
        <taxon>Elsinoaceae</taxon>
        <taxon>Elsinoe</taxon>
    </lineage>
</organism>
<evidence type="ECO:0000256" key="1">
    <source>
        <dbReference type="ARBA" id="ARBA00012444"/>
    </source>
</evidence>
<keyword evidence="2 10" id="KW-0723">Serine/threonine-protein kinase</keyword>
<gene>
    <name evidence="14" type="ORF">BDZ85DRAFT_253764</name>
</gene>
<dbReference type="GO" id="GO:0004691">
    <property type="term" value="F:cAMP-dependent protein kinase activity"/>
    <property type="evidence" value="ECO:0007669"/>
    <property type="project" value="UniProtKB-EC"/>
</dbReference>
<proteinExistence type="inferred from homology"/>
<keyword evidence="6 9" id="KW-0067">ATP-binding</keyword>
<evidence type="ECO:0000313" key="14">
    <source>
        <dbReference type="EMBL" id="KAF2218199.1"/>
    </source>
</evidence>
<evidence type="ECO:0000313" key="15">
    <source>
        <dbReference type="Proteomes" id="UP000799538"/>
    </source>
</evidence>
<protein>
    <recommendedName>
        <fullName evidence="1">cAMP-dependent protein kinase</fullName>
        <ecNumber evidence="1">2.7.11.11</ecNumber>
    </recommendedName>
</protein>
<evidence type="ECO:0000256" key="4">
    <source>
        <dbReference type="ARBA" id="ARBA00022741"/>
    </source>
</evidence>